<evidence type="ECO:0000313" key="3">
    <source>
        <dbReference type="Proteomes" id="UP000253940"/>
    </source>
</evidence>
<gene>
    <name evidence="2" type="ORF">HYN46_09885</name>
</gene>
<keyword evidence="3" id="KW-1185">Reference proteome</keyword>
<dbReference type="Gene3D" id="2.30.30.940">
    <property type="match status" value="1"/>
</dbReference>
<evidence type="ECO:0000259" key="1">
    <source>
        <dbReference type="Pfam" id="PF05970"/>
    </source>
</evidence>
<dbReference type="GO" id="GO:0006281">
    <property type="term" value="P:DNA repair"/>
    <property type="evidence" value="ECO:0007669"/>
    <property type="project" value="InterPro"/>
</dbReference>
<dbReference type="Gene3D" id="3.40.50.300">
    <property type="entry name" value="P-loop containing nucleotide triphosphate hydrolases"/>
    <property type="match status" value="1"/>
</dbReference>
<dbReference type="EMBL" id="CP031222">
    <property type="protein sequence ID" value="AXI03121.1"/>
    <property type="molecule type" value="Genomic_DNA"/>
</dbReference>
<dbReference type="PANTHER" id="PTHR47642">
    <property type="entry name" value="ATP-DEPENDENT DNA HELICASE"/>
    <property type="match status" value="1"/>
</dbReference>
<dbReference type="SUPFAM" id="SSF52540">
    <property type="entry name" value="P-loop containing nucleoside triphosphate hydrolases"/>
    <property type="match status" value="2"/>
</dbReference>
<evidence type="ECO:0000313" key="2">
    <source>
        <dbReference type="EMBL" id="AXI03121.1"/>
    </source>
</evidence>
<dbReference type="AlphaFoldDB" id="A0A345P762"/>
<dbReference type="InterPro" id="IPR027417">
    <property type="entry name" value="P-loop_NTPase"/>
</dbReference>
<protein>
    <submittedName>
        <fullName evidence="2">DNA topoisomerase I</fullName>
    </submittedName>
</protein>
<feature type="domain" description="DNA helicase Pif1-like DEAD-box helicase" evidence="1">
    <location>
        <begin position="72"/>
        <end position="256"/>
    </location>
</feature>
<dbReference type="CDD" id="cd18809">
    <property type="entry name" value="SF1_C_RecD"/>
    <property type="match status" value="1"/>
</dbReference>
<organism evidence="2 3">
    <name type="scientific">Aquirhabdus parva</name>
    <dbReference type="NCBI Taxonomy" id="2283318"/>
    <lineage>
        <taxon>Bacteria</taxon>
        <taxon>Pseudomonadati</taxon>
        <taxon>Pseudomonadota</taxon>
        <taxon>Gammaproteobacteria</taxon>
        <taxon>Moraxellales</taxon>
        <taxon>Moraxellaceae</taxon>
        <taxon>Aquirhabdus</taxon>
    </lineage>
</organism>
<dbReference type="KEGG" id="mbah:HYN46_09885"/>
<name>A0A345P762_9GAMM</name>
<dbReference type="GO" id="GO:0003678">
    <property type="term" value="F:DNA helicase activity"/>
    <property type="evidence" value="ECO:0007669"/>
    <property type="project" value="InterPro"/>
</dbReference>
<sequence>MKPESLMALTAEAGFVFNQLLDLHDSHDGIDDLNLDEFRYSKDIAMPIKEHLQSSDLSKIDVLPEYLLIKQLIDRNFPLIFVTGGAGTGKSTFIKWLMKQFRGSALLSAPTAMAAINIDGKTLHSLCQLPPAWIVKKDIKSTPHRTDIKEAKLLIIDEISMVTANLLDGVSAFLRQNRDGNSAFGGMTVIMVGDLFQLPPVVSESSKPLFDRIYGSAKFFKARCLRNTPYYAVELKKTFRQSDQAFVNILTKIREGIDLKESLALLNAGCTITDTPPIDAVWLSPRNAEVDTRNHRELSKLDASVQSYTGQLTGQFKADRLPSPMELVLKIGAQVMFTKNDLNRRWINGSVGTVKKMTADKITVVMSVSKQTVEVERDEWQEYQYRWGMIDEEIERYETGSYIQFPLVLAWAMTVHKSQGRTLEKVHLNLGAGAFETGQTYVALSRCRTLEGLSLARPLTEADIMVDQESKDFYQHLRAVIHKLPAETMLDKIKEQTKKPADAKDDSIPD</sequence>
<proteinExistence type="predicted"/>
<dbReference type="GO" id="GO:0000723">
    <property type="term" value="P:telomere maintenance"/>
    <property type="evidence" value="ECO:0007669"/>
    <property type="project" value="InterPro"/>
</dbReference>
<dbReference type="RefSeq" id="WP_114899231.1">
    <property type="nucleotide sequence ID" value="NZ_CP031222.1"/>
</dbReference>
<accession>A0A345P762</accession>
<dbReference type="PANTHER" id="PTHR47642:SF5">
    <property type="entry name" value="ATP-DEPENDENT DNA HELICASE"/>
    <property type="match status" value="1"/>
</dbReference>
<dbReference type="Pfam" id="PF05970">
    <property type="entry name" value="PIF1"/>
    <property type="match status" value="1"/>
</dbReference>
<dbReference type="OrthoDB" id="1634048at2"/>
<dbReference type="InterPro" id="IPR051055">
    <property type="entry name" value="PIF1_helicase"/>
</dbReference>
<dbReference type="Proteomes" id="UP000253940">
    <property type="component" value="Chromosome"/>
</dbReference>
<dbReference type="InterPro" id="IPR010285">
    <property type="entry name" value="DNA_helicase_pif1-like_DEAD"/>
</dbReference>
<reference evidence="2 3" key="1">
    <citation type="submission" date="2018-07" db="EMBL/GenBank/DDBJ databases">
        <title>Genome sequencing of Moraxellaceae gen. HYN0046.</title>
        <authorList>
            <person name="Kim M."/>
            <person name="Yi H."/>
        </authorList>
    </citation>
    <scope>NUCLEOTIDE SEQUENCE [LARGE SCALE GENOMIC DNA]</scope>
    <source>
        <strain evidence="2 3">HYN0046</strain>
    </source>
</reference>
<keyword evidence="2" id="KW-0413">Isomerase</keyword>